<accession>A0A6M3LE39</accession>
<gene>
    <name evidence="1" type="ORF">MM415B04255_0007</name>
</gene>
<reference evidence="1" key="1">
    <citation type="submission" date="2020-03" db="EMBL/GenBank/DDBJ databases">
        <title>The deep terrestrial virosphere.</title>
        <authorList>
            <person name="Holmfeldt K."/>
            <person name="Nilsson E."/>
            <person name="Simone D."/>
            <person name="Lopez-Fernandez M."/>
            <person name="Wu X."/>
            <person name="de Brujin I."/>
            <person name="Lundin D."/>
            <person name="Andersson A."/>
            <person name="Bertilsson S."/>
            <person name="Dopson M."/>
        </authorList>
    </citation>
    <scope>NUCLEOTIDE SEQUENCE</scope>
    <source>
        <strain evidence="1">MM415B04255</strain>
    </source>
</reference>
<sequence>MKTVEERLEWLEKQHERLYSTYELLSIHIPRMCDFWEKYFSVSGQYRYELKQELNGIRDFVRLVDKDMQLHYKVHSGKKNKAPDNKLDISI</sequence>
<dbReference type="EMBL" id="MT143144">
    <property type="protein sequence ID" value="QJA93376.1"/>
    <property type="molecule type" value="Genomic_DNA"/>
</dbReference>
<proteinExistence type="predicted"/>
<name>A0A6M3LE39_9ZZZZ</name>
<evidence type="ECO:0000313" key="1">
    <source>
        <dbReference type="EMBL" id="QJA93376.1"/>
    </source>
</evidence>
<organism evidence="1">
    <name type="scientific">viral metagenome</name>
    <dbReference type="NCBI Taxonomy" id="1070528"/>
    <lineage>
        <taxon>unclassified sequences</taxon>
        <taxon>metagenomes</taxon>
        <taxon>organismal metagenomes</taxon>
    </lineage>
</organism>
<dbReference type="AlphaFoldDB" id="A0A6M3LE39"/>
<protein>
    <submittedName>
        <fullName evidence="1">Uncharacterized protein</fullName>
    </submittedName>
</protein>